<dbReference type="PANTHER" id="PTHR30309:SF0">
    <property type="entry name" value="GLYCEROL-3-PHOSPHATE ACYLTRANSFERASE-RELATED"/>
    <property type="match status" value="1"/>
</dbReference>
<evidence type="ECO:0000256" key="10">
    <source>
        <dbReference type="HAMAP-Rule" id="MF_01043"/>
    </source>
</evidence>
<keyword evidence="1 10" id="KW-1003">Cell membrane</keyword>
<keyword evidence="2 10" id="KW-0444">Lipid biosynthesis</keyword>
<evidence type="ECO:0000256" key="8">
    <source>
        <dbReference type="ARBA" id="ARBA00023209"/>
    </source>
</evidence>
<dbReference type="HAMAP" id="MF_01043">
    <property type="entry name" value="PlsY"/>
    <property type="match status" value="1"/>
</dbReference>
<evidence type="ECO:0000256" key="4">
    <source>
        <dbReference type="ARBA" id="ARBA00022692"/>
    </source>
</evidence>
<keyword evidence="5 10" id="KW-1133">Transmembrane helix</keyword>
<evidence type="ECO:0000313" key="11">
    <source>
        <dbReference type="EMBL" id="KYL05682.1"/>
    </source>
</evidence>
<dbReference type="PANTHER" id="PTHR30309">
    <property type="entry name" value="INNER MEMBRANE PROTEIN YGIH"/>
    <property type="match status" value="1"/>
</dbReference>
<evidence type="ECO:0000256" key="9">
    <source>
        <dbReference type="ARBA" id="ARBA00023264"/>
    </source>
</evidence>
<comment type="subcellular location">
    <subcellularLocation>
        <location evidence="10">Cell membrane</location>
        <topology evidence="10">Multi-pass membrane protein</topology>
    </subcellularLocation>
</comment>
<feature type="transmembrane region" description="Helical" evidence="10">
    <location>
        <begin position="140"/>
        <end position="158"/>
    </location>
</feature>
<sequence>MKLLFFIIIAYFLGSLPSGVWIGKIAKNMDIRNYGSKNSGATNAYRILGAKYGFMVLFADAFKGFLAVALASAGGLSPNALSIVALVVILGHSLSFFLAFKGGKGVATSLGVFLFLEPKVTFLLILIFVVVVFISRYISLGSIVAAGLLPILTFYFEVGKEKTNWLLILITLILGSFVVYRHRSNIARLLEGTENKFTL</sequence>
<keyword evidence="7 10" id="KW-0472">Membrane</keyword>
<dbReference type="eggNOG" id="COG0344">
    <property type="taxonomic scope" value="Bacteria"/>
</dbReference>
<keyword evidence="4 10" id="KW-0812">Transmembrane</keyword>
<proteinExistence type="inferred from homology"/>
<keyword evidence="11" id="KW-0012">Acyltransferase</keyword>
<comment type="function">
    <text evidence="10">Catalyzes the transfer of an acyl group from acyl-phosphate (acyl-PO(4)) to glycerol-3-phosphate (G3P) to form lysophosphatidic acid (LPA). This enzyme utilizes acyl-phosphate as fatty acyl donor, but not acyl-CoA or acyl-ACP.</text>
</comment>
<dbReference type="GO" id="GO:0005886">
    <property type="term" value="C:plasma membrane"/>
    <property type="evidence" value="ECO:0007669"/>
    <property type="project" value="UniProtKB-SubCell"/>
</dbReference>
<dbReference type="RefSeq" id="WP_005958295.1">
    <property type="nucleotide sequence ID" value="NZ_CAXOUE010000009.1"/>
</dbReference>
<evidence type="ECO:0000256" key="2">
    <source>
        <dbReference type="ARBA" id="ARBA00022516"/>
    </source>
</evidence>
<organism evidence="11 12">
    <name type="scientific">Fusobacterium necrophorum subsp. funduliforme</name>
    <dbReference type="NCBI Taxonomy" id="143387"/>
    <lineage>
        <taxon>Bacteria</taxon>
        <taxon>Fusobacteriati</taxon>
        <taxon>Fusobacteriota</taxon>
        <taxon>Fusobacteriia</taxon>
        <taxon>Fusobacteriales</taxon>
        <taxon>Fusobacteriaceae</taxon>
        <taxon>Fusobacterium</taxon>
    </lineage>
</organism>
<evidence type="ECO:0000256" key="5">
    <source>
        <dbReference type="ARBA" id="ARBA00022989"/>
    </source>
</evidence>
<dbReference type="GO" id="GO:0008654">
    <property type="term" value="P:phospholipid biosynthetic process"/>
    <property type="evidence" value="ECO:0007669"/>
    <property type="project" value="UniProtKB-UniRule"/>
</dbReference>
<dbReference type="Proteomes" id="UP000075816">
    <property type="component" value="Unassembled WGS sequence"/>
</dbReference>
<comment type="pathway">
    <text evidence="10">Lipid metabolism; phospholipid metabolism.</text>
</comment>
<keyword evidence="6 10" id="KW-0443">Lipid metabolism</keyword>
<dbReference type="KEGG" id="fnf:BSQ88_05940"/>
<evidence type="ECO:0000256" key="3">
    <source>
        <dbReference type="ARBA" id="ARBA00022679"/>
    </source>
</evidence>
<evidence type="ECO:0000313" key="12">
    <source>
        <dbReference type="Proteomes" id="UP000075816"/>
    </source>
</evidence>
<dbReference type="EMBL" id="LVEA01000001">
    <property type="protein sequence ID" value="KYL05682.1"/>
    <property type="molecule type" value="Genomic_DNA"/>
</dbReference>
<comment type="subunit">
    <text evidence="10">Probably interacts with PlsX.</text>
</comment>
<feature type="transmembrane region" description="Helical" evidence="10">
    <location>
        <begin position="112"/>
        <end position="133"/>
    </location>
</feature>
<dbReference type="GO" id="GO:0043772">
    <property type="term" value="F:acyl-phosphate glycerol-3-phosphate acyltransferase activity"/>
    <property type="evidence" value="ECO:0007669"/>
    <property type="project" value="UniProtKB-UniRule"/>
</dbReference>
<feature type="transmembrane region" description="Helical" evidence="10">
    <location>
        <begin position="80"/>
        <end position="100"/>
    </location>
</feature>
<evidence type="ECO:0000256" key="6">
    <source>
        <dbReference type="ARBA" id="ARBA00023098"/>
    </source>
</evidence>
<dbReference type="NCBIfam" id="TIGR00023">
    <property type="entry name" value="glycerol-3-phosphate 1-O-acyltransferase PlsY"/>
    <property type="match status" value="1"/>
</dbReference>
<dbReference type="InterPro" id="IPR003811">
    <property type="entry name" value="G3P_acylTferase_PlsY"/>
</dbReference>
<dbReference type="GeneID" id="75075938"/>
<evidence type="ECO:0000256" key="1">
    <source>
        <dbReference type="ARBA" id="ARBA00022475"/>
    </source>
</evidence>
<comment type="catalytic activity">
    <reaction evidence="10">
        <text>an acyl phosphate + sn-glycerol 3-phosphate = a 1-acyl-sn-glycero-3-phosphate + phosphate</text>
        <dbReference type="Rhea" id="RHEA:34075"/>
        <dbReference type="ChEBI" id="CHEBI:43474"/>
        <dbReference type="ChEBI" id="CHEBI:57597"/>
        <dbReference type="ChEBI" id="CHEBI:57970"/>
        <dbReference type="ChEBI" id="CHEBI:59918"/>
        <dbReference type="EC" id="2.3.1.275"/>
    </reaction>
</comment>
<gene>
    <name evidence="10" type="primary">plsY</name>
    <name evidence="11" type="ORF">A2J07_02825</name>
</gene>
<keyword evidence="9 10" id="KW-1208">Phospholipid metabolism</keyword>
<dbReference type="EC" id="2.3.1.275" evidence="10"/>
<dbReference type="UniPathway" id="UPA00085"/>
<dbReference type="Pfam" id="PF02660">
    <property type="entry name" value="G3P_acyltransf"/>
    <property type="match status" value="1"/>
</dbReference>
<accession>A0A161QXE6</accession>
<dbReference type="SMART" id="SM01207">
    <property type="entry name" value="G3P_acyltransf"/>
    <property type="match status" value="1"/>
</dbReference>
<protein>
    <recommendedName>
        <fullName evidence="10">Glycerol-3-phosphate acyltransferase</fullName>
    </recommendedName>
    <alternativeName>
        <fullName evidence="10">Acyl-PO4 G3P acyltransferase</fullName>
    </alternativeName>
    <alternativeName>
        <fullName evidence="10">Acyl-phosphate--glycerol-3-phosphate acyltransferase</fullName>
    </alternativeName>
    <alternativeName>
        <fullName evidence="10">G3P acyltransferase</fullName>
        <shortName evidence="10">GPAT</shortName>
        <ecNumber evidence="10">2.3.1.275</ecNumber>
    </alternativeName>
    <alternativeName>
        <fullName evidence="10">Lysophosphatidic acid synthase</fullName>
        <shortName evidence="10">LPA synthase</shortName>
    </alternativeName>
</protein>
<reference evidence="11 12" key="1">
    <citation type="submission" date="2016-03" db="EMBL/GenBank/DDBJ databases">
        <title>Comparative genomics of human isolates of Fusobacterium necrophorum.</title>
        <authorList>
            <person name="Jensen A."/>
            <person name="Bank S."/>
            <person name="Andersen P.S."/>
            <person name="Kristensen L.H."/>
            <person name="Prag J."/>
        </authorList>
    </citation>
    <scope>NUCLEOTIDE SEQUENCE [LARGE SCALE GENOMIC DNA]</scope>
    <source>
        <strain evidence="11 12">LS_1264</strain>
    </source>
</reference>
<feature type="transmembrane region" description="Helical" evidence="10">
    <location>
        <begin position="164"/>
        <end position="180"/>
    </location>
</feature>
<keyword evidence="3 10" id="KW-0808">Transferase</keyword>
<keyword evidence="8 10" id="KW-0594">Phospholipid biosynthesis</keyword>
<comment type="caution">
    <text evidence="11">The sequence shown here is derived from an EMBL/GenBank/DDBJ whole genome shotgun (WGS) entry which is preliminary data.</text>
</comment>
<name>A0A161QXE6_9FUSO</name>
<evidence type="ECO:0000256" key="7">
    <source>
        <dbReference type="ARBA" id="ARBA00023136"/>
    </source>
</evidence>
<dbReference type="AlphaFoldDB" id="A0A161QXE6"/>
<comment type="similarity">
    <text evidence="10">Belongs to the PlsY family.</text>
</comment>
<feature type="transmembrane region" description="Helical" evidence="10">
    <location>
        <begin position="52"/>
        <end position="73"/>
    </location>
</feature>